<reference evidence="2" key="1">
    <citation type="submission" date="2016-10" db="EMBL/GenBank/DDBJ databases">
        <authorList>
            <person name="Varghese N."/>
            <person name="Submissions S."/>
        </authorList>
    </citation>
    <scope>NUCLEOTIDE SEQUENCE [LARGE SCALE GENOMIC DNA]</scope>
    <source>
        <strain evidence="2">LMG 2223</strain>
    </source>
</reference>
<dbReference type="AlphaFoldDB" id="A0A1H2N6K6"/>
<dbReference type="InterPro" id="IPR036388">
    <property type="entry name" value="WH-like_DNA-bd_sf"/>
</dbReference>
<proteinExistence type="predicted"/>
<dbReference type="EMBL" id="LT629802">
    <property type="protein sequence ID" value="SDV01002.1"/>
    <property type="molecule type" value="Genomic_DNA"/>
</dbReference>
<protein>
    <submittedName>
        <fullName evidence="1">Uncharacterized protein</fullName>
    </submittedName>
</protein>
<evidence type="ECO:0000313" key="1">
    <source>
        <dbReference type="EMBL" id="SDV01002.1"/>
    </source>
</evidence>
<dbReference type="STRING" id="46679.SAMN05216202_3094"/>
<keyword evidence="2" id="KW-1185">Reference proteome</keyword>
<dbReference type="SUPFAM" id="SSF46785">
    <property type="entry name" value="Winged helix' DNA-binding domain"/>
    <property type="match status" value="1"/>
</dbReference>
<accession>A0A1H2N6K6</accession>
<dbReference type="Proteomes" id="UP000198600">
    <property type="component" value="Chromosome I"/>
</dbReference>
<gene>
    <name evidence="1" type="ORF">SAMN05216202_3094</name>
</gene>
<name>A0A1H2N6K6_9PSED</name>
<dbReference type="Gene3D" id="1.10.10.10">
    <property type="entry name" value="Winged helix-like DNA-binding domain superfamily/Winged helix DNA-binding domain"/>
    <property type="match status" value="1"/>
</dbReference>
<dbReference type="OrthoDB" id="6079029at2"/>
<evidence type="ECO:0000313" key="2">
    <source>
        <dbReference type="Proteomes" id="UP000198600"/>
    </source>
</evidence>
<dbReference type="RefSeq" id="WP_084378969.1">
    <property type="nucleotide sequence ID" value="NZ_LS483433.1"/>
</dbReference>
<dbReference type="InterPro" id="IPR036390">
    <property type="entry name" value="WH_DNA-bd_sf"/>
</dbReference>
<sequence length="465" mass="51356">MKLLSQLFTASLEGAGPEIRFVFELLAADAARTAGDAEGYRAEALAKQFRLSQKLVSDALGDLVRLGLVVRERSLSEGKGRPAITYALSPMVVQTLKASGPVYGIHTELLECLLSGAPIETEVPGLQSRPAKQRITVTKAGRPAPPGASKQLSVCNRLLFATLLARADHCGVVSGAGGPELRKLTGFDEASLKHRLRRLMDLGLIRRCVPGVSSSIFARARVSSTYFLNLNPGFGCPSHCTVMVHLAWDGEAKRFSHTDNLRDDVVAYSSGRSDWELSTPLCVIRFLVGQRSRVYPVLQSMLYRYASFLLSRHWSALFPGAYLWDDELYAMIRSDFRQPVMKVAGQDTTTDPDGREAEWVEIIEHFYRLTHEIAHEFRSRFGQAGSLPLDGVQMSVLPVADDLGYKAITLVVNSPPASAKTFVWLEEELRGVVKLRTPTTESEVYLQNRYDFGLLMPPKCRAGKP</sequence>
<organism evidence="1 2">
    <name type="scientific">Pseudomonas mucidolens</name>
    <dbReference type="NCBI Taxonomy" id="46679"/>
    <lineage>
        <taxon>Bacteria</taxon>
        <taxon>Pseudomonadati</taxon>
        <taxon>Pseudomonadota</taxon>
        <taxon>Gammaproteobacteria</taxon>
        <taxon>Pseudomonadales</taxon>
        <taxon>Pseudomonadaceae</taxon>
        <taxon>Pseudomonas</taxon>
    </lineage>
</organism>